<evidence type="ECO:0000313" key="8">
    <source>
        <dbReference type="Proteomes" id="UP000292702"/>
    </source>
</evidence>
<keyword evidence="8" id="KW-1185">Reference proteome</keyword>
<dbReference type="PANTHER" id="PTHR11863">
    <property type="entry name" value="STEROL DESATURASE"/>
    <property type="match status" value="1"/>
</dbReference>
<gene>
    <name evidence="7" type="primary">ERG3</name>
    <name evidence="7" type="ORF">EIP91_001364</name>
</gene>
<dbReference type="GO" id="GO:0005506">
    <property type="term" value="F:iron ion binding"/>
    <property type="evidence" value="ECO:0007669"/>
    <property type="project" value="InterPro"/>
</dbReference>
<evidence type="ECO:0000256" key="2">
    <source>
        <dbReference type="ARBA" id="ARBA00022692"/>
    </source>
</evidence>
<dbReference type="Pfam" id="PF04116">
    <property type="entry name" value="FA_hydroxylase"/>
    <property type="match status" value="1"/>
</dbReference>
<feature type="transmembrane region" description="Helical" evidence="5">
    <location>
        <begin position="258"/>
        <end position="274"/>
    </location>
</feature>
<dbReference type="InterPro" id="IPR006694">
    <property type="entry name" value="Fatty_acid_hydroxylase"/>
</dbReference>
<dbReference type="InterPro" id="IPR050307">
    <property type="entry name" value="Sterol_Desaturase_Related"/>
</dbReference>
<evidence type="ECO:0000256" key="1">
    <source>
        <dbReference type="ARBA" id="ARBA00004370"/>
    </source>
</evidence>
<organism evidence="7 8">
    <name type="scientific">Steccherinum ochraceum</name>
    <dbReference type="NCBI Taxonomy" id="92696"/>
    <lineage>
        <taxon>Eukaryota</taxon>
        <taxon>Fungi</taxon>
        <taxon>Dikarya</taxon>
        <taxon>Basidiomycota</taxon>
        <taxon>Agaricomycotina</taxon>
        <taxon>Agaricomycetes</taxon>
        <taxon>Polyporales</taxon>
        <taxon>Steccherinaceae</taxon>
        <taxon>Steccherinum</taxon>
    </lineage>
</organism>
<dbReference type="Proteomes" id="UP000292702">
    <property type="component" value="Unassembled WGS sequence"/>
</dbReference>
<dbReference type="GO" id="GO:0016020">
    <property type="term" value="C:membrane"/>
    <property type="evidence" value="ECO:0007669"/>
    <property type="project" value="UniProtKB-SubCell"/>
</dbReference>
<feature type="transmembrane region" description="Helical" evidence="5">
    <location>
        <begin position="144"/>
        <end position="163"/>
    </location>
</feature>
<feature type="domain" description="Fatty acid hydroxylase" evidence="6">
    <location>
        <begin position="189"/>
        <end position="316"/>
    </location>
</feature>
<evidence type="ECO:0000256" key="4">
    <source>
        <dbReference type="ARBA" id="ARBA00023136"/>
    </source>
</evidence>
<sequence length="348" mass="40458">MDILLDVMDEYLLDNVYAKLVPATAFAPAFNASTLSKAALNATSHFPVIPAGSLSSTWSHLVSYLPHPPLPAESFVEPALSTIASTSAWPRDYILRQAISLTGITLAGVHVIYFLFAWLSYTFVFNHDMMKHPRFLKNQIRQEILLSLYAFPLMTALTLPLFVLEVRGYSFLYDNVSDYGWGYLVFSVAFYLLFTDFCIYWIHRWEHNPLWYKWLHKPHHKWIIPTPFAAYAFHPMDGFLQSIPYHIFIFMFPFHKKLYVILFVLINLWTILIHDSDMVTGHPLERIINGPAHHTLHHMYFTVNYGQYFTFADRMGDSYRQPAQELDPLLDVKKAEEKQEKEALGKQQ</sequence>
<comment type="subcellular location">
    <subcellularLocation>
        <location evidence="1">Membrane</location>
    </subcellularLocation>
</comment>
<evidence type="ECO:0000259" key="6">
    <source>
        <dbReference type="Pfam" id="PF04116"/>
    </source>
</evidence>
<evidence type="ECO:0000256" key="5">
    <source>
        <dbReference type="SAM" id="Phobius"/>
    </source>
</evidence>
<keyword evidence="4 5" id="KW-0472">Membrane</keyword>
<comment type="caution">
    <text evidence="7">The sequence shown here is derived from an EMBL/GenBank/DDBJ whole genome shotgun (WGS) entry which is preliminary data.</text>
</comment>
<name>A0A4R0RRG5_9APHY</name>
<dbReference type="OrthoDB" id="6354873at2759"/>
<dbReference type="EMBL" id="RWJN01000135">
    <property type="protein sequence ID" value="TCD66428.1"/>
    <property type="molecule type" value="Genomic_DNA"/>
</dbReference>
<protein>
    <submittedName>
        <fullName evidence="7">C-5 sterol desaturase</fullName>
    </submittedName>
</protein>
<keyword evidence="3 5" id="KW-1133">Transmembrane helix</keyword>
<dbReference type="STRING" id="92696.A0A4R0RRG5"/>
<accession>A0A4R0RRG5</accession>
<evidence type="ECO:0000256" key="3">
    <source>
        <dbReference type="ARBA" id="ARBA00022989"/>
    </source>
</evidence>
<dbReference type="AlphaFoldDB" id="A0A4R0RRG5"/>
<dbReference type="GO" id="GO:0008610">
    <property type="term" value="P:lipid biosynthetic process"/>
    <property type="evidence" value="ECO:0007669"/>
    <property type="project" value="InterPro"/>
</dbReference>
<feature type="transmembrane region" description="Helical" evidence="5">
    <location>
        <begin position="98"/>
        <end position="124"/>
    </location>
</feature>
<evidence type="ECO:0000313" key="7">
    <source>
        <dbReference type="EMBL" id="TCD66428.1"/>
    </source>
</evidence>
<feature type="transmembrane region" description="Helical" evidence="5">
    <location>
        <begin position="183"/>
        <end position="203"/>
    </location>
</feature>
<dbReference type="GO" id="GO:0016491">
    <property type="term" value="F:oxidoreductase activity"/>
    <property type="evidence" value="ECO:0007669"/>
    <property type="project" value="InterPro"/>
</dbReference>
<keyword evidence="2 5" id="KW-0812">Transmembrane</keyword>
<reference evidence="7 8" key="1">
    <citation type="submission" date="2018-11" db="EMBL/GenBank/DDBJ databases">
        <title>Genome assembly of Steccherinum ochraceum LE-BIN_3174, the white-rot fungus of the Steccherinaceae family (The Residual Polyporoid clade, Polyporales, Basidiomycota).</title>
        <authorList>
            <person name="Fedorova T.V."/>
            <person name="Glazunova O.A."/>
            <person name="Landesman E.O."/>
            <person name="Moiseenko K.V."/>
            <person name="Psurtseva N.V."/>
            <person name="Savinova O.S."/>
            <person name="Shakhova N.V."/>
            <person name="Tyazhelova T.V."/>
            <person name="Vasina D.V."/>
        </authorList>
    </citation>
    <scope>NUCLEOTIDE SEQUENCE [LARGE SCALE GENOMIC DNA]</scope>
    <source>
        <strain evidence="7 8">LE-BIN_3174</strain>
    </source>
</reference>
<proteinExistence type="predicted"/>